<dbReference type="EC" id="2.1.2.11" evidence="3"/>
<gene>
    <name evidence="7" type="ORF">QCA50_020096</name>
</gene>
<comment type="pathway">
    <text evidence="1">Cofactor biosynthesis; (R)-pantothenate biosynthesis; (R)-pantoate from 3-methyl-2-oxobutanoate: step 1/2.</text>
</comment>
<feature type="region of interest" description="Disordered" evidence="6">
    <location>
        <begin position="140"/>
        <end position="173"/>
    </location>
</feature>
<dbReference type="GO" id="GO:0000287">
    <property type="term" value="F:magnesium ion binding"/>
    <property type="evidence" value="ECO:0007669"/>
    <property type="project" value="TreeGrafter"/>
</dbReference>
<evidence type="ECO:0000256" key="2">
    <source>
        <dbReference type="ARBA" id="ARBA00008676"/>
    </source>
</evidence>
<feature type="compositionally biased region" description="Polar residues" evidence="6">
    <location>
        <begin position="157"/>
        <end position="169"/>
    </location>
</feature>
<evidence type="ECO:0000313" key="7">
    <source>
        <dbReference type="EMBL" id="KAK7676978.1"/>
    </source>
</evidence>
<evidence type="ECO:0000256" key="1">
    <source>
        <dbReference type="ARBA" id="ARBA00005033"/>
    </source>
</evidence>
<dbReference type="GO" id="GO:0015940">
    <property type="term" value="P:pantothenate biosynthetic process"/>
    <property type="evidence" value="ECO:0007669"/>
    <property type="project" value="InterPro"/>
</dbReference>
<accession>A0AAW0F9M9</accession>
<evidence type="ECO:0000256" key="3">
    <source>
        <dbReference type="ARBA" id="ARBA00012618"/>
    </source>
</evidence>
<proteinExistence type="inferred from homology"/>
<evidence type="ECO:0000256" key="5">
    <source>
        <dbReference type="ARBA" id="ARBA00049172"/>
    </source>
</evidence>
<dbReference type="EMBL" id="JASBNA010000099">
    <property type="protein sequence ID" value="KAK7676978.1"/>
    <property type="molecule type" value="Genomic_DNA"/>
</dbReference>
<comment type="catalytic activity">
    <reaction evidence="5">
        <text>(6R)-5,10-methylene-5,6,7,8-tetrahydrofolate + 3-methyl-2-oxobutanoate + H2O = 2-dehydropantoate + (6S)-5,6,7,8-tetrahydrofolate</text>
        <dbReference type="Rhea" id="RHEA:11824"/>
        <dbReference type="ChEBI" id="CHEBI:11561"/>
        <dbReference type="ChEBI" id="CHEBI:11851"/>
        <dbReference type="ChEBI" id="CHEBI:15377"/>
        <dbReference type="ChEBI" id="CHEBI:15636"/>
        <dbReference type="ChEBI" id="CHEBI:57453"/>
        <dbReference type="EC" id="2.1.2.11"/>
    </reaction>
</comment>
<dbReference type="Gene3D" id="3.20.20.60">
    <property type="entry name" value="Phosphoenolpyruvate-binding domains"/>
    <property type="match status" value="1"/>
</dbReference>
<dbReference type="PANTHER" id="PTHR20881:SF0">
    <property type="entry name" value="3-METHYL-2-OXOBUTANOATE HYDROXYMETHYLTRANSFERASE"/>
    <property type="match status" value="1"/>
</dbReference>
<sequence>MGHIGLMPQRSSSIGGFIVQGRSGKSASVILDAALRLQDAGVFALLLEAVPGVVGRHIAENVRNVPIIGIGAGSAVGGQVLVVNDALGISPKTPKFVRRFAEFGESAQTAIESYVAAVKSRDFPSKEESYLMPRDQFQSLRSQAVPQPPAENPTELPESNTKASTTVEASTAKPAAGNLLAQAILGEDTIHEPPVHAS</sequence>
<dbReference type="InterPro" id="IPR003700">
    <property type="entry name" value="Pantoate_hydroxy_MeTrfase"/>
</dbReference>
<comment type="caution">
    <text evidence="7">The sequence shown here is derived from an EMBL/GenBank/DDBJ whole genome shotgun (WGS) entry which is preliminary data.</text>
</comment>
<dbReference type="GO" id="GO:0003864">
    <property type="term" value="F:3-methyl-2-oxobutanoate hydroxymethyltransferase activity"/>
    <property type="evidence" value="ECO:0007669"/>
    <property type="project" value="UniProtKB-EC"/>
</dbReference>
<dbReference type="SUPFAM" id="SSF51621">
    <property type="entry name" value="Phosphoenolpyruvate/pyruvate domain"/>
    <property type="match status" value="1"/>
</dbReference>
<dbReference type="GO" id="GO:0005739">
    <property type="term" value="C:mitochondrion"/>
    <property type="evidence" value="ECO:0007669"/>
    <property type="project" value="TreeGrafter"/>
</dbReference>
<dbReference type="PANTHER" id="PTHR20881">
    <property type="entry name" value="3-METHYL-2-OXOBUTANOATE HYDROXYMETHYLTRANSFERASE"/>
    <property type="match status" value="1"/>
</dbReference>
<dbReference type="InterPro" id="IPR015813">
    <property type="entry name" value="Pyrv/PenolPyrv_kinase-like_dom"/>
</dbReference>
<dbReference type="InterPro" id="IPR040442">
    <property type="entry name" value="Pyrv_kinase-like_dom_sf"/>
</dbReference>
<dbReference type="AlphaFoldDB" id="A0AAW0F9M9"/>
<evidence type="ECO:0000313" key="8">
    <source>
        <dbReference type="Proteomes" id="UP001385951"/>
    </source>
</evidence>
<keyword evidence="4" id="KW-0808">Transferase</keyword>
<keyword evidence="8" id="KW-1185">Reference proteome</keyword>
<protein>
    <recommendedName>
        <fullName evidence="3">3-methyl-2-oxobutanoate hydroxymethyltransferase</fullName>
        <ecNumber evidence="3">2.1.2.11</ecNumber>
    </recommendedName>
</protein>
<dbReference type="Pfam" id="PF02548">
    <property type="entry name" value="Pantoate_transf"/>
    <property type="match status" value="1"/>
</dbReference>
<evidence type="ECO:0000256" key="6">
    <source>
        <dbReference type="SAM" id="MobiDB-lite"/>
    </source>
</evidence>
<comment type="similarity">
    <text evidence="2">Belongs to the PanB family.</text>
</comment>
<name>A0AAW0F9M9_9APHY</name>
<evidence type="ECO:0000256" key="4">
    <source>
        <dbReference type="ARBA" id="ARBA00022679"/>
    </source>
</evidence>
<reference evidence="7 8" key="1">
    <citation type="submission" date="2022-09" db="EMBL/GenBank/DDBJ databases">
        <authorList>
            <person name="Palmer J.M."/>
        </authorList>
    </citation>
    <scope>NUCLEOTIDE SEQUENCE [LARGE SCALE GENOMIC DNA]</scope>
    <source>
        <strain evidence="7 8">DSM 7382</strain>
    </source>
</reference>
<organism evidence="7 8">
    <name type="scientific">Cerrena zonata</name>
    <dbReference type="NCBI Taxonomy" id="2478898"/>
    <lineage>
        <taxon>Eukaryota</taxon>
        <taxon>Fungi</taxon>
        <taxon>Dikarya</taxon>
        <taxon>Basidiomycota</taxon>
        <taxon>Agaricomycotina</taxon>
        <taxon>Agaricomycetes</taxon>
        <taxon>Polyporales</taxon>
        <taxon>Cerrenaceae</taxon>
        <taxon>Cerrena</taxon>
    </lineage>
</organism>
<dbReference type="Proteomes" id="UP001385951">
    <property type="component" value="Unassembled WGS sequence"/>
</dbReference>